<evidence type="ECO:0000313" key="2">
    <source>
        <dbReference type="EMBL" id="KFA90322.1"/>
    </source>
</evidence>
<proteinExistence type="predicted"/>
<dbReference type="AlphaFoldDB" id="A0A084SPD7"/>
<name>A0A084SPD7_9BACT</name>
<protein>
    <recommendedName>
        <fullName evidence="4">DUF2357 domain-containing protein</fullName>
    </recommendedName>
</protein>
<organism evidence="2 3">
    <name type="scientific">Archangium violaceum Cb vi76</name>
    <dbReference type="NCBI Taxonomy" id="1406225"/>
    <lineage>
        <taxon>Bacteria</taxon>
        <taxon>Pseudomonadati</taxon>
        <taxon>Myxococcota</taxon>
        <taxon>Myxococcia</taxon>
        <taxon>Myxococcales</taxon>
        <taxon>Cystobacterineae</taxon>
        <taxon>Archangiaceae</taxon>
        <taxon>Archangium</taxon>
    </lineage>
</organism>
<comment type="caution">
    <text evidence="2">The sequence shown here is derived from an EMBL/GenBank/DDBJ whole genome shotgun (WGS) entry which is preliminary data.</text>
</comment>
<sequence length="756" mass="84752">MSAAYHNRLTGADLPAPPDPTPLFGLWQVVTPGPGDCFLNSVPVTSGDFLVPDASGRWTLTEALSGQRRDGSFGKYLIPEELEAYSVKSMGERLRPLLEGGQTWLDWLDVTPVTPGMSEQVELQRLDRAIDEHLGHLKQVCLRPRMHLRVDIEKTPVDRARRIPPQATTYLATHSEDWERRTLRAVHPKRIQALVRDDLVDIYENRISARLVDHLLDYVRKRMHDVRKLRRVFEKTKDYEAQALAGSHWRQKRVCGLWGKAVDADERRRRADATLQELERLRYALLGLMSSALYKGIPRRAQVGNLLSLTNILRNDIHYRHVATLWREWAAYRQTQVRSPGEVYQGHQRVCRSFDAFCLLLVIRALDQLGYMPQDPEASLRPGEPIVLEGPGEKVQLRWDEEGVISLSTSHEQWRIVPLPASISASPDAEVARRHLETMAQAGPGDGTSSTLVLHLAGSSGEERLEPEVLQRLHTLGNDLKKAERRGPGMLPVAPWDIGSVERVVRALRWALNASRFLRYPARVEAPLPEGLPVGHAQGWLQLHDKKVVVMRPPAQHERVAFEPAEVVRTLESRHQQLKARHLQSTEAAREASKRGSRTSSLNQEKSESNAAVMRAQEELERAKAFQVALEEAIRLVDGLRHCPTCPAQVEPQHGFQARPGGDFHCECADCRTSWGTQACGACRGRFPFLLPAMKGWSGREPAPGWVDQVLGGDVLAVPCARSSEPGTFICSACGACSCAECRAAEKRSIRIEPRP</sequence>
<reference evidence="2 3" key="1">
    <citation type="submission" date="2014-07" db="EMBL/GenBank/DDBJ databases">
        <title>Draft Genome Sequence of Gephyronic Acid Producer, Cystobacter violaceus Strain Cb vi76.</title>
        <authorList>
            <person name="Stevens D.C."/>
            <person name="Young J."/>
            <person name="Carmichael R."/>
            <person name="Tan J."/>
            <person name="Taylor R.E."/>
        </authorList>
    </citation>
    <scope>NUCLEOTIDE SEQUENCE [LARGE SCALE GENOMIC DNA]</scope>
    <source>
        <strain evidence="2 3">Cb vi76</strain>
    </source>
</reference>
<dbReference type="RefSeq" id="WP_043402813.1">
    <property type="nucleotide sequence ID" value="NZ_JPMI01000216.1"/>
</dbReference>
<evidence type="ECO:0000256" key="1">
    <source>
        <dbReference type="SAM" id="MobiDB-lite"/>
    </source>
</evidence>
<accession>A0A084SPD7</accession>
<gene>
    <name evidence="2" type="ORF">Q664_29355</name>
</gene>
<dbReference type="Proteomes" id="UP000028547">
    <property type="component" value="Unassembled WGS sequence"/>
</dbReference>
<dbReference type="EMBL" id="JPMI01000216">
    <property type="protein sequence ID" value="KFA90322.1"/>
    <property type="molecule type" value="Genomic_DNA"/>
</dbReference>
<evidence type="ECO:0000313" key="3">
    <source>
        <dbReference type="Proteomes" id="UP000028547"/>
    </source>
</evidence>
<evidence type="ECO:0008006" key="4">
    <source>
        <dbReference type="Google" id="ProtNLM"/>
    </source>
</evidence>
<feature type="region of interest" description="Disordered" evidence="1">
    <location>
        <begin position="573"/>
        <end position="612"/>
    </location>
</feature>